<organism evidence="7 8">
    <name type="scientific">Thalassobellus suaedae</name>
    <dbReference type="NCBI Taxonomy" id="3074124"/>
    <lineage>
        <taxon>Bacteria</taxon>
        <taxon>Pseudomonadati</taxon>
        <taxon>Bacteroidota</taxon>
        <taxon>Flavobacteriia</taxon>
        <taxon>Flavobacteriales</taxon>
        <taxon>Flavobacteriaceae</taxon>
        <taxon>Thalassobellus</taxon>
    </lineage>
</organism>
<dbReference type="Pfam" id="PF04616">
    <property type="entry name" value="Glyco_hydro_43"/>
    <property type="match status" value="1"/>
</dbReference>
<accession>A0ABY9XZK3</accession>
<evidence type="ECO:0000256" key="1">
    <source>
        <dbReference type="ARBA" id="ARBA00009865"/>
    </source>
</evidence>
<keyword evidence="3 6" id="KW-0378">Hydrolase</keyword>
<comment type="similarity">
    <text evidence="1 6">Belongs to the glycosyl hydrolase 43 family.</text>
</comment>
<proteinExistence type="inferred from homology"/>
<dbReference type="SUPFAM" id="SSF75005">
    <property type="entry name" value="Arabinanase/levansucrase/invertase"/>
    <property type="match status" value="1"/>
</dbReference>
<dbReference type="RefSeq" id="WP_415861141.1">
    <property type="nucleotide sequence ID" value="NZ_CP134536.1"/>
</dbReference>
<gene>
    <name evidence="7" type="ORF">RHP49_09550</name>
</gene>
<dbReference type="Gene3D" id="2.115.10.20">
    <property type="entry name" value="Glycosyl hydrolase domain, family 43"/>
    <property type="match status" value="1"/>
</dbReference>
<dbReference type="InterPro" id="IPR052176">
    <property type="entry name" value="Glycosyl_Hydrlase_43_Enz"/>
</dbReference>
<reference evidence="7 8" key="1">
    <citation type="submission" date="2023-09" db="EMBL/GenBank/DDBJ databases">
        <title>Thalassobella suaedae gen. nov., sp. nov., a marine bacterium of the family Flavobacteriaceae isolated from a halophyte Suaeda japonica.</title>
        <authorList>
            <person name="Lee S.Y."/>
            <person name="Hwang C.Y."/>
        </authorList>
    </citation>
    <scope>NUCLEOTIDE SEQUENCE [LARGE SCALE GENOMIC DNA]</scope>
    <source>
        <strain evidence="7 8">HL-DH10</strain>
    </source>
</reference>
<evidence type="ECO:0000256" key="6">
    <source>
        <dbReference type="RuleBase" id="RU361187"/>
    </source>
</evidence>
<keyword evidence="5 6" id="KW-0326">Glycosidase</keyword>
<evidence type="ECO:0000256" key="2">
    <source>
        <dbReference type="ARBA" id="ARBA00022651"/>
    </source>
</evidence>
<evidence type="ECO:0000256" key="4">
    <source>
        <dbReference type="ARBA" id="ARBA00023277"/>
    </source>
</evidence>
<dbReference type="InterPro" id="IPR006710">
    <property type="entry name" value="Glyco_hydro_43"/>
</dbReference>
<evidence type="ECO:0000313" key="8">
    <source>
        <dbReference type="Proteomes" id="UP001303407"/>
    </source>
</evidence>
<dbReference type="InterPro" id="IPR023296">
    <property type="entry name" value="Glyco_hydro_beta-prop_sf"/>
</dbReference>
<name>A0ABY9XZK3_9FLAO</name>
<dbReference type="Proteomes" id="UP001303407">
    <property type="component" value="Chromosome"/>
</dbReference>
<evidence type="ECO:0000256" key="3">
    <source>
        <dbReference type="ARBA" id="ARBA00022801"/>
    </source>
</evidence>
<keyword evidence="2" id="KW-0624">Polysaccharide degradation</keyword>
<protein>
    <submittedName>
        <fullName evidence="7">Family 43 glycosylhydrolase</fullName>
    </submittedName>
</protein>
<evidence type="ECO:0000313" key="7">
    <source>
        <dbReference type="EMBL" id="WNH11165.1"/>
    </source>
</evidence>
<keyword evidence="4" id="KW-0119">Carbohydrate metabolism</keyword>
<dbReference type="PANTHER" id="PTHR43772">
    <property type="entry name" value="ENDO-1,4-BETA-XYLANASE"/>
    <property type="match status" value="1"/>
</dbReference>
<dbReference type="EMBL" id="CP134536">
    <property type="protein sequence ID" value="WNH11165.1"/>
    <property type="molecule type" value="Genomic_DNA"/>
</dbReference>
<dbReference type="CDD" id="cd18608">
    <property type="entry name" value="GH43_F5-8_typeC-like"/>
    <property type="match status" value="1"/>
</dbReference>
<dbReference type="PANTHER" id="PTHR43772:SF2">
    <property type="entry name" value="PUTATIVE (AFU_ORTHOLOGUE AFUA_2G04480)-RELATED"/>
    <property type="match status" value="1"/>
</dbReference>
<evidence type="ECO:0000256" key="5">
    <source>
        <dbReference type="ARBA" id="ARBA00023295"/>
    </source>
</evidence>
<keyword evidence="8" id="KW-1185">Reference proteome</keyword>
<keyword evidence="2" id="KW-0858">Xylan degradation</keyword>
<sequence length="343" mass="39258">MMIKIIKRLKVLQKVSYLCFLFLIIFSCKQKAESKKVEKPALVKITNPIVDGFFADPSMVKFDGKYYMYATIDPWGGDELAVFESSDFKNWEQKHINWPTKEACISPTSNNSRVWAPSVIQANNGKFYMYISVGSEVWAGVSDKPLGPWKNAKEDKTPFIKGDMFPEYHMIDAEAFIDDDGQAYLYWGSGLNWVNGHCFIVKLNSDMVSFNEEDIKDITPPHYFEAPFMLKRSNKYYLMYSDGKCTNSTYKVRYSVGETPFGPWTEGKNSPILSTSKDSTTLGPGHHAMFKENNQDYILYHRIKDNKNDTLLREIAVDSLNFDSEGNMLKVVPQDGIISFINN</sequence>